<sequence length="298" mass="33825">MENLIFSRKGFDSSAGHGYSPYDPETRKYVVLPIPETEKREAFGYRDMMLSSDALPGLNASSMYELIQHPDLRYSSRAKKASEGKAHYDPVLGKPEWLDAGPDFGVFGQSGAAAGHLHGHETGKGSLFLFFSRFKPLPARLHKLDPEAGWTEGVYFLYGWLRVGDVWTLPEQVPEEVRRFHPHGTAEAFRKKNNTLYAAAAELFPGSGIPGSGYFPRLKPELQLSSSLHKNRPGIWRLPALFYEEAYRPTYLQKEENWLQASKSDYYVQSSARGQEYISKLDSQSRDWVEQLFRSAYS</sequence>
<dbReference type="EMBL" id="JBHSGK010000007">
    <property type="protein sequence ID" value="MFC4736593.1"/>
    <property type="molecule type" value="Genomic_DNA"/>
</dbReference>
<evidence type="ECO:0000259" key="1">
    <source>
        <dbReference type="Pfam" id="PF18754"/>
    </source>
</evidence>
<accession>A0ABV9NTC3</accession>
<gene>
    <name evidence="2" type="ORF">ACFO4L_08375</name>
</gene>
<dbReference type="RefSeq" id="WP_377909230.1">
    <property type="nucleotide sequence ID" value="NZ_JBHSGK010000007.1"/>
</dbReference>
<feature type="domain" description="Nucleotide modification associated" evidence="1">
    <location>
        <begin position="4"/>
        <end position="278"/>
    </location>
</feature>
<evidence type="ECO:0000313" key="3">
    <source>
        <dbReference type="Proteomes" id="UP001595896"/>
    </source>
</evidence>
<dbReference type="Pfam" id="PF18754">
    <property type="entry name" value="Nmad3"/>
    <property type="match status" value="1"/>
</dbReference>
<reference evidence="3" key="1">
    <citation type="journal article" date="2019" name="Int. J. Syst. Evol. Microbiol.">
        <title>The Global Catalogue of Microorganisms (GCM) 10K type strain sequencing project: providing services to taxonomists for standard genome sequencing and annotation.</title>
        <authorList>
            <consortium name="The Broad Institute Genomics Platform"/>
            <consortium name="The Broad Institute Genome Sequencing Center for Infectious Disease"/>
            <person name="Wu L."/>
            <person name="Ma J."/>
        </authorList>
    </citation>
    <scope>NUCLEOTIDE SEQUENCE [LARGE SCALE GENOMIC DNA]</scope>
    <source>
        <strain evidence="3">JCM 12165</strain>
    </source>
</reference>
<dbReference type="InterPro" id="IPR041135">
    <property type="entry name" value="Nmad3"/>
</dbReference>
<proteinExistence type="predicted"/>
<organism evidence="2 3">
    <name type="scientific">Bacillus daqingensis</name>
    <dbReference type="NCBI Taxonomy" id="872396"/>
    <lineage>
        <taxon>Bacteria</taxon>
        <taxon>Bacillati</taxon>
        <taxon>Bacillota</taxon>
        <taxon>Bacilli</taxon>
        <taxon>Bacillales</taxon>
        <taxon>Bacillaceae</taxon>
        <taxon>Bacillus</taxon>
    </lineage>
</organism>
<evidence type="ECO:0000313" key="2">
    <source>
        <dbReference type="EMBL" id="MFC4736593.1"/>
    </source>
</evidence>
<keyword evidence="3" id="KW-1185">Reference proteome</keyword>
<protein>
    <recommendedName>
        <fullName evidence="1">Nucleotide modification associated domain-containing protein</fullName>
    </recommendedName>
</protein>
<dbReference type="Proteomes" id="UP001595896">
    <property type="component" value="Unassembled WGS sequence"/>
</dbReference>
<name>A0ABV9NTC3_9BACI</name>
<comment type="caution">
    <text evidence="2">The sequence shown here is derived from an EMBL/GenBank/DDBJ whole genome shotgun (WGS) entry which is preliminary data.</text>
</comment>